<protein>
    <submittedName>
        <fullName evidence="1">Uncharacterized protein</fullName>
    </submittedName>
</protein>
<dbReference type="SUPFAM" id="SSF52058">
    <property type="entry name" value="L domain-like"/>
    <property type="match status" value="1"/>
</dbReference>
<evidence type="ECO:0000313" key="2">
    <source>
        <dbReference type="Proteomes" id="UP000271974"/>
    </source>
</evidence>
<evidence type="ECO:0000313" key="1">
    <source>
        <dbReference type="EMBL" id="RUS84027.1"/>
    </source>
</evidence>
<accession>A0A433TR44</accession>
<organism evidence="1 2">
    <name type="scientific">Elysia chlorotica</name>
    <name type="common">Eastern emerald elysia</name>
    <name type="synonym">Sea slug</name>
    <dbReference type="NCBI Taxonomy" id="188477"/>
    <lineage>
        <taxon>Eukaryota</taxon>
        <taxon>Metazoa</taxon>
        <taxon>Spiralia</taxon>
        <taxon>Lophotrochozoa</taxon>
        <taxon>Mollusca</taxon>
        <taxon>Gastropoda</taxon>
        <taxon>Heterobranchia</taxon>
        <taxon>Euthyneura</taxon>
        <taxon>Panpulmonata</taxon>
        <taxon>Sacoglossa</taxon>
        <taxon>Placobranchoidea</taxon>
        <taxon>Plakobranchidae</taxon>
        <taxon>Elysia</taxon>
    </lineage>
</organism>
<dbReference type="AlphaFoldDB" id="A0A433TR44"/>
<reference evidence="1 2" key="1">
    <citation type="submission" date="2019-01" db="EMBL/GenBank/DDBJ databases">
        <title>A draft genome assembly of the solar-powered sea slug Elysia chlorotica.</title>
        <authorList>
            <person name="Cai H."/>
            <person name="Li Q."/>
            <person name="Fang X."/>
            <person name="Li J."/>
            <person name="Curtis N.E."/>
            <person name="Altenburger A."/>
            <person name="Shibata T."/>
            <person name="Feng M."/>
            <person name="Maeda T."/>
            <person name="Schwartz J.A."/>
            <person name="Shigenobu S."/>
            <person name="Lundholm N."/>
            <person name="Nishiyama T."/>
            <person name="Yang H."/>
            <person name="Hasebe M."/>
            <person name="Li S."/>
            <person name="Pierce S.K."/>
            <person name="Wang J."/>
        </authorList>
    </citation>
    <scope>NUCLEOTIDE SEQUENCE [LARGE SCALE GENOMIC DNA]</scope>
    <source>
        <strain evidence="1">EC2010</strain>
        <tissue evidence="1">Whole organism of an adult</tissue>
    </source>
</reference>
<gene>
    <name evidence="1" type="ORF">EGW08_008205</name>
</gene>
<dbReference type="Proteomes" id="UP000271974">
    <property type="component" value="Unassembled WGS sequence"/>
</dbReference>
<sequence>MVLVITSFIETGLIVDARLPSRSSLADEEEVRGLILRFSTKPTGDLEHPRLWIRTSDLLLFSTQIPNLALVAAPVHVPPELNHYRISGQLPSDDSRATRPGRDSPPIGSVRTFDLFGRWTLDALVGGHLTLCWIYRVCGELLVRASNWEALVLGHWRSLSLFMGGPCPWSWEVLVLGHGRSLSLFIGGPCPWSLEVLVLGHWRSLSLVIGGPCPWSLEVLVLGHGRSLSLVIGSPCPCSLEVLVLGHGRSLSLVMGGPFPWSWEVLVLGHGRSLSLFMGSPYPWSLEVLVLGHWRSFSLVMGGPCPWSLEVLVLGHWRPLSLVIEGADKHLRKSRPGIQTDPVENLRAGPDWEMREGRNRFALLVLSLE</sequence>
<dbReference type="EMBL" id="RQTK01000220">
    <property type="protein sequence ID" value="RUS84027.1"/>
    <property type="molecule type" value="Genomic_DNA"/>
</dbReference>
<keyword evidence="2" id="KW-1185">Reference proteome</keyword>
<proteinExistence type="predicted"/>
<name>A0A433TR44_ELYCH</name>
<comment type="caution">
    <text evidence="1">The sequence shown here is derived from an EMBL/GenBank/DDBJ whole genome shotgun (WGS) entry which is preliminary data.</text>
</comment>